<organism evidence="1">
    <name type="scientific">Aeromonas salmonicida subsp. salmonicida</name>
    <dbReference type="NCBI Taxonomy" id="29491"/>
    <lineage>
        <taxon>Bacteria</taxon>
        <taxon>Pseudomonadati</taxon>
        <taxon>Pseudomonadota</taxon>
        <taxon>Gammaproteobacteria</taxon>
        <taxon>Aeromonadales</taxon>
        <taxon>Aeromonadaceae</taxon>
        <taxon>Aeromonas</taxon>
    </lineage>
</organism>
<keyword evidence="1" id="KW-0614">Plasmid</keyword>
<sequence length="34" mass="3682">MIGEQAVMHITVRTHPLHSSHFVLTGDHPTSSSA</sequence>
<accession>A0A1I9S1X8</accession>
<geneLocation type="plasmid" evidence="1">
    <name>pAsa8</name>
</geneLocation>
<protein>
    <submittedName>
        <fullName evidence="1">Uncharacterized protein</fullName>
    </submittedName>
</protein>
<evidence type="ECO:0000313" key="1">
    <source>
        <dbReference type="EMBL" id="AOZ60570.1"/>
    </source>
</evidence>
<proteinExistence type="predicted"/>
<name>A0A1I9S1X8_AERSS</name>
<dbReference type="AlphaFoldDB" id="A0A1I9S1X8"/>
<reference evidence="1" key="1">
    <citation type="journal article" date="2016" name="Sci. Rep.">
        <title>Diversity of antibiotic-resistance genes in Canadian isolates of Aeromonas salmonicida subsp. salmonicida: dominance of pSN254b and discovery of pAsa8.</title>
        <authorList>
            <person name="Trudel M.V."/>
            <person name="Vincent A.T."/>
            <person name="Attere S.A."/>
            <person name="Labbe M."/>
            <person name="Derome N."/>
            <person name="Culley A.I."/>
            <person name="Charette S.J."/>
        </authorList>
    </citation>
    <scope>NUCLEOTIDE SEQUENCE</scope>
    <source>
        <strain evidence="1">M16474-11</strain>
        <plasmid evidence="1">pAsa8</plasmid>
    </source>
</reference>
<dbReference type="EMBL" id="KX364409">
    <property type="protein sequence ID" value="AOZ60570.1"/>
    <property type="molecule type" value="Genomic_DNA"/>
</dbReference>